<evidence type="ECO:0000256" key="3">
    <source>
        <dbReference type="ARBA" id="ARBA00022729"/>
    </source>
</evidence>
<comment type="similarity">
    <text evidence="1 6">Belongs to the peptidase S1B family.</text>
</comment>
<evidence type="ECO:0000313" key="7">
    <source>
        <dbReference type="EMBL" id="TWI04814.1"/>
    </source>
</evidence>
<keyword evidence="3 6" id="KW-0732">Signal</keyword>
<proteinExistence type="inferred from homology"/>
<evidence type="ECO:0000256" key="4">
    <source>
        <dbReference type="ARBA" id="ARBA00022801"/>
    </source>
</evidence>
<dbReference type="AlphaFoldDB" id="A0A562LBH7"/>
<dbReference type="InterPro" id="IPR043504">
    <property type="entry name" value="Peptidase_S1_PA_chymotrypsin"/>
</dbReference>
<dbReference type="GO" id="GO:0008236">
    <property type="term" value="F:serine-type peptidase activity"/>
    <property type="evidence" value="ECO:0007669"/>
    <property type="project" value="UniProtKB-KW"/>
</dbReference>
<dbReference type="Proteomes" id="UP000315167">
    <property type="component" value="Unassembled WGS sequence"/>
</dbReference>
<dbReference type="RefSeq" id="WP_158635270.1">
    <property type="nucleotide sequence ID" value="NZ_VLKN01000002.1"/>
</dbReference>
<dbReference type="InterPro" id="IPR008256">
    <property type="entry name" value="Peptidase_S1B"/>
</dbReference>
<evidence type="ECO:0000256" key="6">
    <source>
        <dbReference type="RuleBase" id="RU004296"/>
    </source>
</evidence>
<evidence type="ECO:0000256" key="2">
    <source>
        <dbReference type="ARBA" id="ARBA00022670"/>
    </source>
</evidence>
<dbReference type="PROSITE" id="PS51257">
    <property type="entry name" value="PROKAR_LIPOPROTEIN"/>
    <property type="match status" value="1"/>
</dbReference>
<dbReference type="InterPro" id="IPR009003">
    <property type="entry name" value="Peptidase_S1_PA"/>
</dbReference>
<dbReference type="EC" id="3.4.21.-" evidence="6"/>
<protein>
    <recommendedName>
        <fullName evidence="6">Serine protease</fullName>
        <ecNumber evidence="6">3.4.21.-</ecNumber>
    </recommendedName>
</protein>
<dbReference type="OrthoDB" id="267336at2"/>
<evidence type="ECO:0000256" key="5">
    <source>
        <dbReference type="ARBA" id="ARBA00022825"/>
    </source>
</evidence>
<dbReference type="Gene3D" id="2.40.10.10">
    <property type="entry name" value="Trypsin-like serine proteases"/>
    <property type="match status" value="1"/>
</dbReference>
<sequence length="179" mass="18998">MRILILSLLALVGAGCGCASLPEVPSHDALRETALRLEFASGVCSGTATGPQTLQTASHCFQFDKLVSVNGVPVQVVTVSDDKRDHAQVVVTGITFKRWAVRGEAPKQGDRIQFFGNPKGNKDSYRRGYVSYVDDKVIAMEVMTCLGDSGAGVLNDAGELVGMVSAVTVDSCLFGIAFR</sequence>
<feature type="signal peptide" evidence="6">
    <location>
        <begin position="1"/>
        <end position="19"/>
    </location>
</feature>
<gene>
    <name evidence="7" type="ORF">IP90_00952</name>
</gene>
<dbReference type="EMBL" id="VLKN01000002">
    <property type="protein sequence ID" value="TWI04814.1"/>
    <property type="molecule type" value="Genomic_DNA"/>
</dbReference>
<reference evidence="7 8" key="1">
    <citation type="journal article" date="2015" name="Stand. Genomic Sci.">
        <title>Genomic Encyclopedia of Bacterial and Archaeal Type Strains, Phase III: the genomes of soil and plant-associated and newly described type strains.</title>
        <authorList>
            <person name="Whitman W.B."/>
            <person name="Woyke T."/>
            <person name="Klenk H.P."/>
            <person name="Zhou Y."/>
            <person name="Lilburn T.G."/>
            <person name="Beck B.J."/>
            <person name="De Vos P."/>
            <person name="Vandamme P."/>
            <person name="Eisen J.A."/>
            <person name="Garrity G."/>
            <person name="Hugenholtz P."/>
            <person name="Kyrpides N.C."/>
        </authorList>
    </citation>
    <scope>NUCLEOTIDE SEQUENCE [LARGE SCALE GENOMIC DNA]</scope>
    <source>
        <strain evidence="7 8">CGMCC 1.10821</strain>
    </source>
</reference>
<dbReference type="PRINTS" id="PR00839">
    <property type="entry name" value="V8PROTEASE"/>
</dbReference>
<feature type="chain" id="PRO_5022254036" description="Serine protease" evidence="6">
    <location>
        <begin position="20"/>
        <end position="179"/>
    </location>
</feature>
<comment type="caution">
    <text evidence="7">The sequence shown here is derived from an EMBL/GenBank/DDBJ whole genome shotgun (WGS) entry which is preliminary data.</text>
</comment>
<evidence type="ECO:0000313" key="8">
    <source>
        <dbReference type="Proteomes" id="UP000315167"/>
    </source>
</evidence>
<evidence type="ECO:0000256" key="1">
    <source>
        <dbReference type="ARBA" id="ARBA00008764"/>
    </source>
</evidence>
<dbReference type="SUPFAM" id="SSF50494">
    <property type="entry name" value="Trypsin-like serine proteases"/>
    <property type="match status" value="1"/>
</dbReference>
<accession>A0A562LBH7</accession>
<keyword evidence="8" id="KW-1185">Reference proteome</keyword>
<name>A0A562LBH7_9GAMM</name>
<keyword evidence="2 6" id="KW-0645">Protease</keyword>
<organism evidence="7 8">
    <name type="scientific">Luteimonas cucumeris</name>
    <dbReference type="NCBI Taxonomy" id="985012"/>
    <lineage>
        <taxon>Bacteria</taxon>
        <taxon>Pseudomonadati</taxon>
        <taxon>Pseudomonadota</taxon>
        <taxon>Gammaproteobacteria</taxon>
        <taxon>Lysobacterales</taxon>
        <taxon>Lysobacteraceae</taxon>
        <taxon>Luteimonas</taxon>
    </lineage>
</organism>
<dbReference type="GO" id="GO:0006508">
    <property type="term" value="P:proteolysis"/>
    <property type="evidence" value="ECO:0007669"/>
    <property type="project" value="UniProtKB-KW"/>
</dbReference>
<keyword evidence="4 6" id="KW-0378">Hydrolase</keyword>
<keyword evidence="5 6" id="KW-0720">Serine protease</keyword>
<dbReference type="Pfam" id="PF13365">
    <property type="entry name" value="Trypsin_2"/>
    <property type="match status" value="1"/>
</dbReference>